<accession>A0A7W6H333</accession>
<name>A0A7W6H333_9RHOB</name>
<organism evidence="1 2">
    <name type="scientific">Sulfitobacter undariae</name>
    <dbReference type="NCBI Taxonomy" id="1563671"/>
    <lineage>
        <taxon>Bacteria</taxon>
        <taxon>Pseudomonadati</taxon>
        <taxon>Pseudomonadota</taxon>
        <taxon>Alphaproteobacteria</taxon>
        <taxon>Rhodobacterales</taxon>
        <taxon>Roseobacteraceae</taxon>
        <taxon>Sulfitobacter</taxon>
    </lineage>
</organism>
<evidence type="ECO:0000313" key="2">
    <source>
        <dbReference type="Proteomes" id="UP000530268"/>
    </source>
</evidence>
<dbReference type="AlphaFoldDB" id="A0A7W6H333"/>
<dbReference type="EMBL" id="JACIEI010000015">
    <property type="protein sequence ID" value="MBB3995464.1"/>
    <property type="molecule type" value="Genomic_DNA"/>
</dbReference>
<evidence type="ECO:0000313" key="1">
    <source>
        <dbReference type="EMBL" id="MBB3995464.1"/>
    </source>
</evidence>
<sequence>MTNTKKKTNQYHDQLFSEMKVYENGRKRPLNQKECDELIAMLKFKERPEALSIAPLIPKGSYLERLLRFFDDTDTSYTLPLWQLIMIASSHLTQGRAYLPIPGLPDHSPILWTIALAPSASSKTLATKTVAQILTNNDGSSSLRMFPSGGTDAQWIVDLADNNGSYWTCRGLMPLL</sequence>
<reference evidence="1 2" key="1">
    <citation type="submission" date="2020-08" db="EMBL/GenBank/DDBJ databases">
        <title>Genomic Encyclopedia of Type Strains, Phase IV (KMG-IV): sequencing the most valuable type-strain genomes for metagenomic binning, comparative biology and taxonomic classification.</title>
        <authorList>
            <person name="Goeker M."/>
        </authorList>
    </citation>
    <scope>NUCLEOTIDE SEQUENCE [LARGE SCALE GENOMIC DNA]</scope>
    <source>
        <strain evidence="1 2">DSM 102234</strain>
    </source>
</reference>
<dbReference type="RefSeq" id="WP_184567411.1">
    <property type="nucleotide sequence ID" value="NZ_JACIEI010000015.1"/>
</dbReference>
<gene>
    <name evidence="1" type="ORF">GGR95_003120</name>
</gene>
<protein>
    <submittedName>
        <fullName evidence="1">Uncharacterized protein</fullName>
    </submittedName>
</protein>
<dbReference type="Proteomes" id="UP000530268">
    <property type="component" value="Unassembled WGS sequence"/>
</dbReference>
<comment type="caution">
    <text evidence="1">The sequence shown here is derived from an EMBL/GenBank/DDBJ whole genome shotgun (WGS) entry which is preliminary data.</text>
</comment>
<proteinExistence type="predicted"/>
<keyword evidence="2" id="KW-1185">Reference proteome</keyword>